<dbReference type="RefSeq" id="WP_189405397.1">
    <property type="nucleotide sequence ID" value="NZ_BMXP01000003.1"/>
</dbReference>
<feature type="binding site" evidence="9">
    <location>
        <position position="313"/>
    </location>
    <ligand>
        <name>ATP</name>
        <dbReference type="ChEBI" id="CHEBI:30616"/>
    </ligand>
</feature>
<feature type="binding site" evidence="9">
    <location>
        <position position="82"/>
    </location>
    <ligand>
        <name>sn-glycerol 3-phosphate</name>
        <dbReference type="ChEBI" id="CHEBI:57597"/>
    </ligand>
</feature>
<dbReference type="PIRSF" id="PIRSF000538">
    <property type="entry name" value="GlpK"/>
    <property type="match status" value="1"/>
</dbReference>
<evidence type="ECO:0000256" key="4">
    <source>
        <dbReference type="ARBA" id="ARBA00022741"/>
    </source>
</evidence>
<dbReference type="EMBL" id="BMXP01000003">
    <property type="protein sequence ID" value="GGW84073.1"/>
    <property type="molecule type" value="Genomic_DNA"/>
</dbReference>
<dbReference type="HAMAP" id="MF_00186">
    <property type="entry name" value="Glycerol_kin"/>
    <property type="match status" value="1"/>
</dbReference>
<evidence type="ECO:0000313" key="13">
    <source>
        <dbReference type="Proteomes" id="UP000631300"/>
    </source>
</evidence>
<dbReference type="Pfam" id="PF00370">
    <property type="entry name" value="FGGY_N"/>
    <property type="match status" value="1"/>
</dbReference>
<gene>
    <name evidence="12" type="primary">glpK1</name>
    <name evidence="9" type="synonym">glpK</name>
    <name evidence="12" type="ORF">GCM10007391_17200</name>
</gene>
<feature type="binding site" evidence="9">
    <location>
        <position position="16"/>
    </location>
    <ligand>
        <name>ADP</name>
        <dbReference type="ChEBI" id="CHEBI:456216"/>
    </ligand>
</feature>
<dbReference type="InterPro" id="IPR000577">
    <property type="entry name" value="Carb_kinase_FGGY"/>
</dbReference>
<feature type="binding site" evidence="9">
    <location>
        <position position="266"/>
    </location>
    <ligand>
        <name>ATP</name>
        <dbReference type="ChEBI" id="CHEBI:30616"/>
    </ligand>
</feature>
<dbReference type="GO" id="GO:0006072">
    <property type="term" value="P:glycerol-3-phosphate metabolic process"/>
    <property type="evidence" value="ECO:0007669"/>
    <property type="project" value="InterPro"/>
</dbReference>
<dbReference type="InterPro" id="IPR018483">
    <property type="entry name" value="Carb_kinase_FGGY_CS"/>
</dbReference>
<feature type="binding site" evidence="9">
    <location>
        <position position="82"/>
    </location>
    <ligand>
        <name>glycerol</name>
        <dbReference type="ChEBI" id="CHEBI:17754"/>
    </ligand>
</feature>
<evidence type="ECO:0000256" key="1">
    <source>
        <dbReference type="ARBA" id="ARBA00005190"/>
    </source>
</evidence>
<dbReference type="Proteomes" id="UP000631300">
    <property type="component" value="Unassembled WGS sequence"/>
</dbReference>
<feature type="binding site" evidence="9">
    <location>
        <position position="12"/>
    </location>
    <ligand>
        <name>sn-glycerol 3-phosphate</name>
        <dbReference type="ChEBI" id="CHEBI:57597"/>
    </ligand>
</feature>
<dbReference type="PROSITE" id="PS00933">
    <property type="entry name" value="FGGY_KINASES_1"/>
    <property type="match status" value="1"/>
</dbReference>
<sequence>MSDYILAIDQGTTSSRAVIFSSSGDIKAMAQQEFSQHYPHGGWVEHDPDDIWRSVTDSIAAVFAQCELSIDDVATLGITNQRETTLIWDKHTGEAIYPAIVWQDRRTADICRELSQDTSLTEHVTNTTGLLLDPYFSATKIHWLLENVEGARARAEAGDLLFGTMDTYLIWRLTNGQSHKTDATNASRTMLFDINNQCWDKHLLDTFNIPASLLPEVCDCAAEFGEASEAILGKAVPIQGVAGDQQAALIGQACFDKGMAKSTYGTGCFMILNTGDTPLHSANRLLTTVGYRLGGEVTYALEGSIFMAGATIQWLRDGLHLIKNAAESEELAKRARENNGVFMVPAFTGLGAPYWDPDARGAILGLTRDTGISEIVAAGLQSVCYQTKDLQKAMESDGARPTTLRVDGGMANNDWVMGFLADILGAEVQRPEVTESTALGAAFLAGLQAGIYENIEDIRHNWREEQVFTPRLTKAQRDEAYSGWQESVARIRCKDYQDT</sequence>
<comment type="function">
    <text evidence="9">Key enzyme in the regulation of glycerol uptake and metabolism. Catalyzes the phosphorylation of glycerol to yield sn-glycerol 3-phosphate.</text>
</comment>
<proteinExistence type="inferred from homology"/>
<evidence type="ECO:0000256" key="8">
    <source>
        <dbReference type="ARBA" id="ARBA00052101"/>
    </source>
</evidence>
<keyword evidence="4 9" id="KW-0547">Nucleotide-binding</keyword>
<accession>A0A918JKA5</accession>
<dbReference type="Gene3D" id="3.30.420.40">
    <property type="match status" value="2"/>
</dbReference>
<dbReference type="GO" id="GO:0019563">
    <property type="term" value="P:glycerol catabolic process"/>
    <property type="evidence" value="ECO:0007669"/>
    <property type="project" value="UniProtKB-UniRule"/>
</dbReference>
<feature type="binding site" evidence="9">
    <location>
        <position position="135"/>
    </location>
    <ligand>
        <name>sn-glycerol 3-phosphate</name>
        <dbReference type="ChEBI" id="CHEBI:57597"/>
    </ligand>
</feature>
<organism evidence="12 13">
    <name type="scientific">Alteromonas halophila</name>
    <dbReference type="NCBI Taxonomy" id="516698"/>
    <lineage>
        <taxon>Bacteria</taxon>
        <taxon>Pseudomonadati</taxon>
        <taxon>Pseudomonadota</taxon>
        <taxon>Gammaproteobacteria</taxon>
        <taxon>Alteromonadales</taxon>
        <taxon>Alteromonadaceae</taxon>
        <taxon>Alteromonas/Salinimonas group</taxon>
        <taxon>Alteromonas</taxon>
    </lineage>
</organism>
<evidence type="ECO:0000256" key="9">
    <source>
        <dbReference type="HAMAP-Rule" id="MF_00186"/>
    </source>
</evidence>
<evidence type="ECO:0000256" key="6">
    <source>
        <dbReference type="ARBA" id="ARBA00022798"/>
    </source>
</evidence>
<dbReference type="FunFam" id="3.30.420.40:FF:000007">
    <property type="entry name" value="Glycerol kinase"/>
    <property type="match status" value="1"/>
</dbReference>
<evidence type="ECO:0000256" key="7">
    <source>
        <dbReference type="ARBA" id="ARBA00022840"/>
    </source>
</evidence>
<dbReference type="AlphaFoldDB" id="A0A918JKA5"/>
<feature type="binding site" evidence="9">
    <location>
        <position position="413"/>
    </location>
    <ligand>
        <name>ADP</name>
        <dbReference type="ChEBI" id="CHEBI:456216"/>
    </ligand>
</feature>
<feature type="binding site" evidence="9">
    <location>
        <position position="266"/>
    </location>
    <ligand>
        <name>ADP</name>
        <dbReference type="ChEBI" id="CHEBI:456216"/>
    </ligand>
</feature>
<name>A0A918JKA5_9ALTE</name>
<comment type="catalytic activity">
    <reaction evidence="8 9">
        <text>glycerol + ATP = sn-glycerol 3-phosphate + ADP + H(+)</text>
        <dbReference type="Rhea" id="RHEA:21644"/>
        <dbReference type="ChEBI" id="CHEBI:15378"/>
        <dbReference type="ChEBI" id="CHEBI:17754"/>
        <dbReference type="ChEBI" id="CHEBI:30616"/>
        <dbReference type="ChEBI" id="CHEBI:57597"/>
        <dbReference type="ChEBI" id="CHEBI:456216"/>
        <dbReference type="EC" id="2.7.1.30"/>
    </reaction>
</comment>
<feature type="binding site" evidence="9">
    <location>
        <position position="409"/>
    </location>
    <ligand>
        <name>ADP</name>
        <dbReference type="ChEBI" id="CHEBI:456216"/>
    </ligand>
</feature>
<feature type="domain" description="Carbohydrate kinase FGGY C-terminal" evidence="11">
    <location>
        <begin position="261"/>
        <end position="448"/>
    </location>
</feature>
<feature type="binding site" evidence="9">
    <location>
        <position position="244"/>
    </location>
    <ligand>
        <name>glycerol</name>
        <dbReference type="ChEBI" id="CHEBI:17754"/>
    </ligand>
</feature>
<evidence type="ECO:0000256" key="3">
    <source>
        <dbReference type="ARBA" id="ARBA00022679"/>
    </source>
</evidence>
<dbReference type="GO" id="GO:0005829">
    <property type="term" value="C:cytosol"/>
    <property type="evidence" value="ECO:0007669"/>
    <property type="project" value="TreeGrafter"/>
</dbReference>
<feature type="binding site" evidence="9">
    <location>
        <position position="14"/>
    </location>
    <ligand>
        <name>ATP</name>
        <dbReference type="ChEBI" id="CHEBI:30616"/>
    </ligand>
</feature>
<dbReference type="SUPFAM" id="SSF53067">
    <property type="entry name" value="Actin-like ATPase domain"/>
    <property type="match status" value="2"/>
</dbReference>
<dbReference type="CDD" id="cd07786">
    <property type="entry name" value="FGGY_EcGK_like"/>
    <property type="match status" value="1"/>
</dbReference>
<feature type="binding site" evidence="9">
    <location>
        <position position="244"/>
    </location>
    <ligand>
        <name>sn-glycerol 3-phosphate</name>
        <dbReference type="ChEBI" id="CHEBI:57597"/>
    </ligand>
</feature>
<comment type="activity regulation">
    <text evidence="9">Inhibited by fructose 1,6-bisphosphate (FBP).</text>
</comment>
<feature type="binding site" evidence="9">
    <location>
        <position position="12"/>
    </location>
    <ligand>
        <name>ADP</name>
        <dbReference type="ChEBI" id="CHEBI:456216"/>
    </ligand>
</feature>
<evidence type="ECO:0000259" key="10">
    <source>
        <dbReference type="Pfam" id="PF00370"/>
    </source>
</evidence>
<feature type="binding site" evidence="9">
    <location>
        <position position="83"/>
    </location>
    <ligand>
        <name>sn-glycerol 3-phosphate</name>
        <dbReference type="ChEBI" id="CHEBI:57597"/>
    </ligand>
</feature>
<comment type="caution">
    <text evidence="12">The sequence shown here is derived from an EMBL/GenBank/DDBJ whole genome shotgun (WGS) entry which is preliminary data.</text>
</comment>
<dbReference type="EC" id="2.7.1.30" evidence="9"/>
<dbReference type="GO" id="GO:0005524">
    <property type="term" value="F:ATP binding"/>
    <property type="evidence" value="ECO:0007669"/>
    <property type="project" value="UniProtKB-UniRule"/>
</dbReference>
<evidence type="ECO:0000256" key="5">
    <source>
        <dbReference type="ARBA" id="ARBA00022777"/>
    </source>
</evidence>
<feature type="binding site" evidence="9">
    <location>
        <position position="13"/>
    </location>
    <ligand>
        <name>ATP</name>
        <dbReference type="ChEBI" id="CHEBI:30616"/>
    </ligand>
</feature>
<dbReference type="InterPro" id="IPR018484">
    <property type="entry name" value="FGGY_N"/>
</dbReference>
<keyword evidence="3 9" id="KW-0808">Transferase</keyword>
<dbReference type="PANTHER" id="PTHR10196">
    <property type="entry name" value="SUGAR KINASE"/>
    <property type="match status" value="1"/>
</dbReference>
<feature type="binding site" evidence="9">
    <location>
        <position position="309"/>
    </location>
    <ligand>
        <name>ATP</name>
        <dbReference type="ChEBI" id="CHEBI:30616"/>
    </ligand>
</feature>
<evidence type="ECO:0000259" key="11">
    <source>
        <dbReference type="Pfam" id="PF02782"/>
    </source>
</evidence>
<comment type="similarity">
    <text evidence="2 9">Belongs to the FGGY kinase family.</text>
</comment>
<dbReference type="InterPro" id="IPR018485">
    <property type="entry name" value="FGGY_C"/>
</dbReference>
<feature type="binding site" evidence="9">
    <location>
        <position position="12"/>
    </location>
    <ligand>
        <name>ATP</name>
        <dbReference type="ChEBI" id="CHEBI:30616"/>
    </ligand>
</feature>
<protein>
    <recommendedName>
        <fullName evidence="9">Glycerol kinase</fullName>
        <ecNumber evidence="9">2.7.1.30</ecNumber>
    </recommendedName>
    <alternativeName>
        <fullName evidence="9">ATP:glycerol 3-phosphotransferase</fullName>
    </alternativeName>
    <alternativeName>
        <fullName evidence="9">Glycerokinase</fullName>
        <shortName evidence="9">GK</shortName>
    </alternativeName>
</protein>
<keyword evidence="7 9" id="KW-0067">ATP-binding</keyword>
<dbReference type="NCBIfam" id="NF000756">
    <property type="entry name" value="PRK00047.1"/>
    <property type="match status" value="1"/>
</dbReference>
<evidence type="ECO:0000256" key="2">
    <source>
        <dbReference type="ARBA" id="ARBA00009156"/>
    </source>
</evidence>
<feature type="binding site" evidence="9">
    <location>
        <position position="135"/>
    </location>
    <ligand>
        <name>glycerol</name>
        <dbReference type="ChEBI" id="CHEBI:17754"/>
    </ligand>
</feature>
<keyword evidence="5 9" id="KW-0418">Kinase</keyword>
<feature type="binding site" evidence="9">
    <location>
        <position position="245"/>
    </location>
    <ligand>
        <name>glycerol</name>
        <dbReference type="ChEBI" id="CHEBI:17754"/>
    </ligand>
</feature>
<dbReference type="Pfam" id="PF02782">
    <property type="entry name" value="FGGY_C"/>
    <property type="match status" value="1"/>
</dbReference>
<dbReference type="FunFam" id="3.30.420.40:FF:000008">
    <property type="entry name" value="Glycerol kinase"/>
    <property type="match status" value="1"/>
</dbReference>
<keyword evidence="13" id="KW-1185">Reference proteome</keyword>
<dbReference type="InterPro" id="IPR043129">
    <property type="entry name" value="ATPase_NBD"/>
</dbReference>
<reference evidence="12" key="1">
    <citation type="journal article" date="2014" name="Int. J. Syst. Evol. Microbiol.">
        <title>Complete genome sequence of Corynebacterium casei LMG S-19264T (=DSM 44701T), isolated from a smear-ripened cheese.</title>
        <authorList>
            <consortium name="US DOE Joint Genome Institute (JGI-PGF)"/>
            <person name="Walter F."/>
            <person name="Albersmeier A."/>
            <person name="Kalinowski J."/>
            <person name="Ruckert C."/>
        </authorList>
    </citation>
    <scope>NUCLEOTIDE SEQUENCE</scope>
    <source>
        <strain evidence="12">KCTC 22164</strain>
    </source>
</reference>
<feature type="binding site" evidence="9">
    <location>
        <position position="309"/>
    </location>
    <ligand>
        <name>ADP</name>
        <dbReference type="ChEBI" id="CHEBI:456216"/>
    </ligand>
</feature>
<feature type="binding site" evidence="9">
    <location>
        <position position="409"/>
    </location>
    <ligand>
        <name>ATP</name>
        <dbReference type="ChEBI" id="CHEBI:30616"/>
    </ligand>
</feature>
<feature type="binding site" evidence="9">
    <location>
        <position position="83"/>
    </location>
    <ligand>
        <name>glycerol</name>
        <dbReference type="ChEBI" id="CHEBI:17754"/>
    </ligand>
</feature>
<reference evidence="12" key="2">
    <citation type="submission" date="2020-09" db="EMBL/GenBank/DDBJ databases">
        <authorList>
            <person name="Sun Q."/>
            <person name="Kim S."/>
        </authorList>
    </citation>
    <scope>NUCLEOTIDE SEQUENCE</scope>
    <source>
        <strain evidence="12">KCTC 22164</strain>
    </source>
</reference>
<comment type="pathway">
    <text evidence="1 9">Polyol metabolism; glycerol degradation via glycerol kinase pathway; sn-glycerol 3-phosphate from glycerol: step 1/1.</text>
</comment>
<dbReference type="PANTHER" id="PTHR10196:SF78">
    <property type="entry name" value="GLYCEROL KINASE"/>
    <property type="match status" value="1"/>
</dbReference>
<dbReference type="InterPro" id="IPR005999">
    <property type="entry name" value="Glycerol_kin"/>
</dbReference>
<dbReference type="NCBIfam" id="TIGR01311">
    <property type="entry name" value="glycerol_kin"/>
    <property type="match status" value="1"/>
</dbReference>
<dbReference type="GO" id="GO:0004370">
    <property type="term" value="F:glycerol kinase activity"/>
    <property type="evidence" value="ECO:0007669"/>
    <property type="project" value="UniProtKB-UniRule"/>
</dbReference>
<keyword evidence="6 9" id="KW-0319">Glycerol metabolism</keyword>
<evidence type="ECO:0000313" key="12">
    <source>
        <dbReference type="EMBL" id="GGW84073.1"/>
    </source>
</evidence>
<feature type="domain" description="Carbohydrate kinase FGGY N-terminal" evidence="10">
    <location>
        <begin position="4"/>
        <end position="251"/>
    </location>
</feature>